<proteinExistence type="predicted"/>
<dbReference type="EMBL" id="FMSH01000327">
    <property type="protein sequence ID" value="SCU79677.1"/>
    <property type="molecule type" value="Genomic_DNA"/>
</dbReference>
<organism evidence="1">
    <name type="scientific">Cupriavidus necator</name>
    <name type="common">Alcaligenes eutrophus</name>
    <name type="synonym">Ralstonia eutropha</name>
    <dbReference type="NCBI Taxonomy" id="106590"/>
    <lineage>
        <taxon>Bacteria</taxon>
        <taxon>Pseudomonadati</taxon>
        <taxon>Pseudomonadota</taxon>
        <taxon>Betaproteobacteria</taxon>
        <taxon>Burkholderiales</taxon>
        <taxon>Burkholderiaceae</taxon>
        <taxon>Cupriavidus</taxon>
    </lineage>
</organism>
<protein>
    <submittedName>
        <fullName evidence="1">Uncharacterized protein</fullName>
    </submittedName>
</protein>
<sequence>MVPPPPLIPACRAPTARAAHHGILYYPGFDVLPPYLVSRTSKVDAARFAQIREELGELGQIARGTLVRPSTGRDPGLILENLNSDRIIYILNLLVALGEYSRMIRKVDLV</sequence>
<dbReference type="AlphaFoldDB" id="A0A1K0IJG3"/>
<gene>
    <name evidence="1" type="ORF">CNECB9_3930002</name>
</gene>
<reference evidence="1" key="1">
    <citation type="submission" date="2016-09" db="EMBL/GenBank/DDBJ databases">
        <authorList>
            <person name="Capua I."/>
            <person name="De Benedictis P."/>
            <person name="Joannis T."/>
            <person name="Lombin L.H."/>
            <person name="Cattoli G."/>
        </authorList>
    </citation>
    <scope>NUCLEOTIDE SEQUENCE</scope>
    <source>
        <strain evidence="1">B9</strain>
    </source>
</reference>
<accession>A0A1K0IJG3</accession>
<name>A0A1K0IJG3_CUPNE</name>
<evidence type="ECO:0000313" key="1">
    <source>
        <dbReference type="EMBL" id="SCU79677.1"/>
    </source>
</evidence>